<evidence type="ECO:0000256" key="6">
    <source>
        <dbReference type="SAM" id="MobiDB-lite"/>
    </source>
</evidence>
<evidence type="ECO:0000256" key="3">
    <source>
        <dbReference type="ARBA" id="ARBA00023054"/>
    </source>
</evidence>
<dbReference type="Proteomes" id="UP000009136">
    <property type="component" value="Chromosome 7"/>
</dbReference>
<dbReference type="SMART" id="SM00248">
    <property type="entry name" value="ANK"/>
    <property type="match status" value="5"/>
</dbReference>
<proteinExistence type="predicted"/>
<feature type="coiled-coil region" evidence="5">
    <location>
        <begin position="783"/>
        <end position="1179"/>
    </location>
</feature>
<reference evidence="7" key="2">
    <citation type="submission" date="2025-08" db="UniProtKB">
        <authorList>
            <consortium name="Ensembl"/>
        </authorList>
    </citation>
    <scope>IDENTIFICATION</scope>
    <source>
        <strain evidence="7">Hereford</strain>
    </source>
</reference>
<reference evidence="7" key="3">
    <citation type="submission" date="2025-09" db="UniProtKB">
        <authorList>
            <consortium name="Ensembl"/>
        </authorList>
    </citation>
    <scope>IDENTIFICATION</scope>
    <source>
        <strain evidence="7">Hereford</strain>
    </source>
</reference>
<keyword evidence="1" id="KW-0677">Repeat</keyword>
<dbReference type="Ensembl" id="ENSBTAT00000135010.1">
    <property type="protein sequence ID" value="ENSBTAP00000082300.1"/>
    <property type="gene ID" value="ENSBTAG00000064043.1"/>
</dbReference>
<organism evidence="7 8">
    <name type="scientific">Bos taurus</name>
    <name type="common">Bovine</name>
    <dbReference type="NCBI Taxonomy" id="9913"/>
    <lineage>
        <taxon>Eukaryota</taxon>
        <taxon>Metazoa</taxon>
        <taxon>Chordata</taxon>
        <taxon>Craniata</taxon>
        <taxon>Vertebrata</taxon>
        <taxon>Euteleostomi</taxon>
        <taxon>Mammalia</taxon>
        <taxon>Eutheria</taxon>
        <taxon>Laurasiatheria</taxon>
        <taxon>Artiodactyla</taxon>
        <taxon>Ruminantia</taxon>
        <taxon>Pecora</taxon>
        <taxon>Bovidae</taxon>
        <taxon>Bovinae</taxon>
        <taxon>Bos</taxon>
    </lineage>
</organism>
<feature type="repeat" description="ANK" evidence="4">
    <location>
        <begin position="116"/>
        <end position="148"/>
    </location>
</feature>
<evidence type="ECO:0000256" key="1">
    <source>
        <dbReference type="ARBA" id="ARBA00022737"/>
    </source>
</evidence>
<feature type="region of interest" description="Disordered" evidence="6">
    <location>
        <begin position="721"/>
        <end position="750"/>
    </location>
</feature>
<dbReference type="PANTHER" id="PTHR24129">
    <property type="entry name" value="ANKYCORBIN"/>
    <property type="match status" value="1"/>
</dbReference>
<feature type="compositionally biased region" description="Basic and acidic residues" evidence="6">
    <location>
        <begin position="376"/>
        <end position="386"/>
    </location>
</feature>
<dbReference type="GeneTree" id="ENSGT00940000159237"/>
<keyword evidence="2 4" id="KW-0040">ANK repeat</keyword>
<dbReference type="Pfam" id="PF12796">
    <property type="entry name" value="Ank_2"/>
    <property type="match status" value="1"/>
</dbReference>
<dbReference type="Gene3D" id="1.25.40.20">
    <property type="entry name" value="Ankyrin repeat-containing domain"/>
    <property type="match status" value="2"/>
</dbReference>
<feature type="region of interest" description="Disordered" evidence="6">
    <location>
        <begin position="376"/>
        <end position="395"/>
    </location>
</feature>
<dbReference type="InterPro" id="IPR036770">
    <property type="entry name" value="Ankyrin_rpt-contain_sf"/>
</dbReference>
<evidence type="ECO:0000256" key="4">
    <source>
        <dbReference type="PROSITE-ProRule" id="PRU00023"/>
    </source>
</evidence>
<dbReference type="PANTHER" id="PTHR24129:SF0">
    <property type="entry name" value="ANKYCORBIN"/>
    <property type="match status" value="1"/>
</dbReference>
<feature type="repeat" description="ANK" evidence="4">
    <location>
        <begin position="248"/>
        <end position="280"/>
    </location>
</feature>
<keyword evidence="8" id="KW-1185">Reference proteome</keyword>
<keyword evidence="3 5" id="KW-0175">Coiled coil</keyword>
<feature type="region of interest" description="Disordered" evidence="6">
    <location>
        <begin position="614"/>
        <end position="667"/>
    </location>
</feature>
<evidence type="ECO:0000256" key="2">
    <source>
        <dbReference type="ARBA" id="ARBA00023043"/>
    </source>
</evidence>
<dbReference type="Pfam" id="PF00023">
    <property type="entry name" value="Ank"/>
    <property type="match status" value="1"/>
</dbReference>
<feature type="region of interest" description="Disordered" evidence="6">
    <location>
        <begin position="305"/>
        <end position="352"/>
    </location>
</feature>
<gene>
    <name evidence="7" type="primary">ANKRD24</name>
</gene>
<evidence type="ECO:0000313" key="8">
    <source>
        <dbReference type="Proteomes" id="UP000009136"/>
    </source>
</evidence>
<dbReference type="PROSITE" id="PS50297">
    <property type="entry name" value="ANK_REP_REGION"/>
    <property type="match status" value="4"/>
</dbReference>
<feature type="repeat" description="ANK" evidence="4">
    <location>
        <begin position="149"/>
        <end position="181"/>
    </location>
</feature>
<dbReference type="SUPFAM" id="SSF48403">
    <property type="entry name" value="Ankyrin repeat"/>
    <property type="match status" value="1"/>
</dbReference>
<dbReference type="GO" id="GO:0003779">
    <property type="term" value="F:actin binding"/>
    <property type="evidence" value="ECO:0007669"/>
    <property type="project" value="InterPro"/>
</dbReference>
<dbReference type="InterPro" id="IPR002110">
    <property type="entry name" value="Ankyrin_rpt"/>
</dbReference>
<sequence length="1214" mass="131793">MLGAELGVVYGTVAGSGGGQLGGQVLRTQAGGMLSQAPTQDHFPRQLRLSPTDLGSCPPCGPCPIPKPAAARGRRQSQDWGKSDERLLQAVENNDPTRVASLIARKGLVPTKLDPEGKSAFHLAAMRGAASCLEVMLAHGANAMSTDGAGYNALHLAAKYGHPQCLKQLLQASCAVDTVDSSGWTALHHAAAGGCISCSEMLCSFKAHLNPRDRLGTTPLIIAAQMCHTDLCRLLLQQGAAANDQDLQGRTALMLACEGASPETVEVLLQGGAQPGITDALGQDAAHYGTLAGDKLILHLLQEAAQRPSPPSEDDSGEASSQNSVSSHDKQGAPKKRKAPQPPINIPMPDDQDAYEEIVRLRQERGRLLQKIRGLEQHQERRKQELPEAEASSLHSLERQVQELQQLLAEKQEEKESLGREVESLQSRLSLLENERENTSYDVATLQDEEGELPEFPGAEVLLSKQLSPSAQELLASLQEQVAMLTRQNQELMEKVQVGKPGADGGFRGVGVQVAMLTRQNQELMEKVQVGKPGADGGFRGGGVQVAMLTRQNQELMEKVQILEHFEKDEMEADGPAEVIPLELYDALQAEFDQLRRQHAKALQALEQQEAREALAEEEAASREGKGLGTKTSRNGPVEIELNGTAAPETRVNGVKTTDEEAAGVETTEALSQSLEVVSTMAEATVTKPTDTEASETEGVGAQPLETKATGAEVTEMKTLERGGNPEPKATRAETTSMKTEEPEMKPNGVSAVEEELTGTEAMGVELMIPRALTGPILHPGAAEASEKLQTELETRIRSLEEALRQREREAAAELEAAHGKCEAAEAEAGRLRERVREAEGGRASGVRDGDTGQLRAALEQAREDLRDRDCRLRELEAASARLDEARAGRLLAEEEARGLRAELARREEARLELSRELEALREQLVAATATGEQQRAAAAELGQARDAAEARAAELSAACEEARQGLAELREASEALRQSAVPASEHHRLQEEALELRGRAACLEQEVVATGKEAARLRAELERERVGSMARLEHERIVGALQADVARLQGQLEELGRRHEKTSAEVFQVQREALFMKSERHAAEAQLATAEQQLRGLRTEAERARQAQSRAQEALEKAKEKDKKITELSKEVFSLKEALKDQPGAPDSLEVEALRGQVKALREQLEEAAREHSAVVALYRSHLLYAIQGQMDEDVQRILSQILQMQRLQAQGR</sequence>
<protein>
    <submittedName>
        <fullName evidence="7">Ankyrin repeat domain 24</fullName>
    </submittedName>
</protein>
<feature type="repeat" description="ANK" evidence="4">
    <location>
        <begin position="182"/>
        <end position="214"/>
    </location>
</feature>
<feature type="repeat" description="ANK" evidence="4">
    <location>
        <begin position="215"/>
        <end position="247"/>
    </location>
</feature>
<name>A0AAA9SEM9_BOVIN</name>
<dbReference type="PROSITE" id="PS50088">
    <property type="entry name" value="ANK_REPEAT"/>
    <property type="match status" value="5"/>
</dbReference>
<feature type="compositionally biased region" description="Basic and acidic residues" evidence="6">
    <location>
        <begin position="614"/>
        <end position="626"/>
    </location>
</feature>
<dbReference type="AlphaFoldDB" id="A0AAA9SEM9"/>
<dbReference type="InterPro" id="IPR042420">
    <property type="entry name" value="RAI14/UACA"/>
</dbReference>
<reference evidence="7" key="1">
    <citation type="submission" date="2018-03" db="EMBL/GenBank/DDBJ databases">
        <title>ARS-UCD1.2.</title>
        <authorList>
            <person name="Rosen B.D."/>
            <person name="Bickhart D.M."/>
            <person name="Koren S."/>
            <person name="Schnabel R.D."/>
            <person name="Hall R."/>
            <person name="Zimin A."/>
            <person name="Dreischer C."/>
            <person name="Schultheiss S."/>
            <person name="Schroeder S.G."/>
            <person name="Elsik C.G."/>
            <person name="Couldrey C."/>
            <person name="Liu G.E."/>
            <person name="Van Tassell C.P."/>
            <person name="Phillippy A.M."/>
            <person name="Smith T.P.L."/>
            <person name="Medrano J.F."/>
        </authorList>
    </citation>
    <scope>NUCLEOTIDE SEQUENCE [LARGE SCALE GENOMIC DNA]</scope>
    <source>
        <strain evidence="7">Hereford</strain>
    </source>
</reference>
<evidence type="ECO:0000256" key="5">
    <source>
        <dbReference type="SAM" id="Coils"/>
    </source>
</evidence>
<evidence type="ECO:0000313" key="7">
    <source>
        <dbReference type="Ensembl" id="ENSBTAP00000082300.1"/>
    </source>
</evidence>
<accession>A0AAA9SEM9</accession>